<reference evidence="2 3" key="1">
    <citation type="journal article" date="2014" name="Am. J. Bot.">
        <title>Genome assembly and annotation for red clover (Trifolium pratense; Fabaceae).</title>
        <authorList>
            <person name="Istvanek J."/>
            <person name="Jaros M."/>
            <person name="Krenek A."/>
            <person name="Repkova J."/>
        </authorList>
    </citation>
    <scope>NUCLEOTIDE SEQUENCE [LARGE SCALE GENOMIC DNA]</scope>
    <source>
        <strain evidence="3">cv. Tatra</strain>
        <tissue evidence="2">Young leaves</tissue>
    </source>
</reference>
<evidence type="ECO:0000313" key="3">
    <source>
        <dbReference type="Proteomes" id="UP000236291"/>
    </source>
</evidence>
<gene>
    <name evidence="2" type="ORF">L195_g047843</name>
</gene>
<protein>
    <submittedName>
        <fullName evidence="2">Protein TRANPARENT TESTA 12-like</fullName>
    </submittedName>
</protein>
<accession>A0A2K3MLS8</accession>
<evidence type="ECO:0000256" key="1">
    <source>
        <dbReference type="SAM" id="MobiDB-lite"/>
    </source>
</evidence>
<comment type="caution">
    <text evidence="2">The sequence shown here is derived from an EMBL/GenBank/DDBJ whole genome shotgun (WGS) entry which is preliminary data.</text>
</comment>
<name>A0A2K3MLS8_TRIPR</name>
<dbReference type="STRING" id="57577.A0A2K3MLS8"/>
<feature type="compositionally biased region" description="Basic and acidic residues" evidence="1">
    <location>
        <begin position="1"/>
        <end position="11"/>
    </location>
</feature>
<proteinExistence type="predicted"/>
<feature type="region of interest" description="Disordered" evidence="1">
    <location>
        <begin position="1"/>
        <end position="33"/>
    </location>
</feature>
<evidence type="ECO:0000313" key="2">
    <source>
        <dbReference type="EMBL" id="PNX91710.1"/>
    </source>
</evidence>
<feature type="compositionally biased region" description="Pro residues" evidence="1">
    <location>
        <begin position="21"/>
        <end position="30"/>
    </location>
</feature>
<organism evidence="2 3">
    <name type="scientific">Trifolium pratense</name>
    <name type="common">Red clover</name>
    <dbReference type="NCBI Taxonomy" id="57577"/>
    <lineage>
        <taxon>Eukaryota</taxon>
        <taxon>Viridiplantae</taxon>
        <taxon>Streptophyta</taxon>
        <taxon>Embryophyta</taxon>
        <taxon>Tracheophyta</taxon>
        <taxon>Spermatophyta</taxon>
        <taxon>Magnoliopsida</taxon>
        <taxon>eudicotyledons</taxon>
        <taxon>Gunneridae</taxon>
        <taxon>Pentapetalae</taxon>
        <taxon>rosids</taxon>
        <taxon>fabids</taxon>
        <taxon>Fabales</taxon>
        <taxon>Fabaceae</taxon>
        <taxon>Papilionoideae</taxon>
        <taxon>50 kb inversion clade</taxon>
        <taxon>NPAAA clade</taxon>
        <taxon>Hologalegina</taxon>
        <taxon>IRL clade</taxon>
        <taxon>Trifolieae</taxon>
        <taxon>Trifolium</taxon>
    </lineage>
</organism>
<reference evidence="2 3" key="2">
    <citation type="journal article" date="2017" name="Front. Plant Sci.">
        <title>Gene Classification and Mining of Molecular Markers Useful in Red Clover (Trifolium pratense) Breeding.</title>
        <authorList>
            <person name="Istvanek J."/>
            <person name="Dluhosova J."/>
            <person name="Dluhos P."/>
            <person name="Patkova L."/>
            <person name="Nedelnik J."/>
            <person name="Repkova J."/>
        </authorList>
    </citation>
    <scope>NUCLEOTIDE SEQUENCE [LARGE SCALE GENOMIC DNA]</scope>
    <source>
        <strain evidence="3">cv. Tatra</strain>
        <tissue evidence="2">Young leaves</tissue>
    </source>
</reference>
<dbReference type="AlphaFoldDB" id="A0A2K3MLS8"/>
<sequence>MESHFDDHEIHQPLISTHDQSPPPSPPPPELNSRLEEVLSNKQLPLLKRFLSATWIELKFLFPLAGPTIIVYVINNLMSTVTRAVAGHLGNLQLAAANLGNSGVQLFAYGLM</sequence>
<dbReference type="Proteomes" id="UP000236291">
    <property type="component" value="Unassembled WGS sequence"/>
</dbReference>
<dbReference type="EMBL" id="ASHM01067176">
    <property type="protein sequence ID" value="PNX91710.1"/>
    <property type="molecule type" value="Genomic_DNA"/>
</dbReference>
<feature type="non-terminal residue" evidence="2">
    <location>
        <position position="112"/>
    </location>
</feature>